<keyword evidence="2" id="KW-1185">Reference proteome</keyword>
<dbReference type="Proteomes" id="UP001218188">
    <property type="component" value="Unassembled WGS sequence"/>
</dbReference>
<proteinExistence type="predicted"/>
<protein>
    <submittedName>
        <fullName evidence="1">Uncharacterized protein</fullName>
    </submittedName>
</protein>
<gene>
    <name evidence="1" type="ORF">C8F04DRAFT_1261047</name>
</gene>
<organism evidence="1 2">
    <name type="scientific">Mycena alexandri</name>
    <dbReference type="NCBI Taxonomy" id="1745969"/>
    <lineage>
        <taxon>Eukaryota</taxon>
        <taxon>Fungi</taxon>
        <taxon>Dikarya</taxon>
        <taxon>Basidiomycota</taxon>
        <taxon>Agaricomycotina</taxon>
        <taxon>Agaricomycetes</taxon>
        <taxon>Agaricomycetidae</taxon>
        <taxon>Agaricales</taxon>
        <taxon>Marasmiineae</taxon>
        <taxon>Mycenaceae</taxon>
        <taxon>Mycena</taxon>
    </lineage>
</organism>
<accession>A0AAD6SWU0</accession>
<dbReference type="AlphaFoldDB" id="A0AAD6SWU0"/>
<name>A0AAD6SWU0_9AGAR</name>
<comment type="caution">
    <text evidence="1">The sequence shown here is derived from an EMBL/GenBank/DDBJ whole genome shotgun (WGS) entry which is preliminary data.</text>
</comment>
<dbReference type="EMBL" id="JARJCM010000066">
    <property type="protein sequence ID" value="KAJ7033237.1"/>
    <property type="molecule type" value="Genomic_DNA"/>
</dbReference>
<evidence type="ECO:0000313" key="2">
    <source>
        <dbReference type="Proteomes" id="UP001218188"/>
    </source>
</evidence>
<evidence type="ECO:0000313" key="1">
    <source>
        <dbReference type="EMBL" id="KAJ7033237.1"/>
    </source>
</evidence>
<sequence length="56" mass="6253">MFELAEAKGLVLLEAFHYRWITEEDSIKNMEAIESVYAKSGLGSRPKSSYVPSSSV</sequence>
<reference evidence="1" key="1">
    <citation type="submission" date="2023-03" db="EMBL/GenBank/DDBJ databases">
        <title>Massive genome expansion in bonnet fungi (Mycena s.s.) driven by repeated elements and novel gene families across ecological guilds.</title>
        <authorList>
            <consortium name="Lawrence Berkeley National Laboratory"/>
            <person name="Harder C.B."/>
            <person name="Miyauchi S."/>
            <person name="Viragh M."/>
            <person name="Kuo A."/>
            <person name="Thoen E."/>
            <person name="Andreopoulos B."/>
            <person name="Lu D."/>
            <person name="Skrede I."/>
            <person name="Drula E."/>
            <person name="Henrissat B."/>
            <person name="Morin E."/>
            <person name="Kohler A."/>
            <person name="Barry K."/>
            <person name="LaButti K."/>
            <person name="Morin E."/>
            <person name="Salamov A."/>
            <person name="Lipzen A."/>
            <person name="Mereny Z."/>
            <person name="Hegedus B."/>
            <person name="Baldrian P."/>
            <person name="Stursova M."/>
            <person name="Weitz H."/>
            <person name="Taylor A."/>
            <person name="Grigoriev I.V."/>
            <person name="Nagy L.G."/>
            <person name="Martin F."/>
            <person name="Kauserud H."/>
        </authorList>
    </citation>
    <scope>NUCLEOTIDE SEQUENCE</scope>
    <source>
        <strain evidence="1">CBHHK200</strain>
    </source>
</reference>